<proteinExistence type="predicted"/>
<sequence length="688" mass="76203">MIMDYESIIDGIMQNYQHPCDAEIPAGYYRRVIWQGHTENYPAVGVEWDTEIIKIGTHLYTQEPFGHRSTDLPVVNSPGTDPNTGQSTGILVPKIGYYFNTQAEIDAYITSIGATKINGGNDWYGADLSKSNLYKNPGELAMYKVENSGGYLSGTNPVCDARIRQTYNQDTGAFTNIDYYWNGNRIAYMKHDETGAHQCKYTGMQVNTNADTSIPPVPPAMPSTYGALPSELSRADISCIPATVGFAYTNISDAMLQAWNETRNTFKLQFNMLTGAVQNGFGIATMFDGLSVSMEEVMAGALALSQQAWQTAMKVFRQVISAAFNIIGGAWGLINQFLPQVTILGVAINIYDLVFGDNSVQTLKDAFNAIIKSGQQTYETVINAIYGAIGSAYNYSVEYVKAGARDLVDACSALFDWCLTMFQNGCVALIDLYGRIMQTWAIPPEVPNPLWSAVLAIRNIMMQIKPLDIILGGNFPGFTAMDLYQQAQEKVKAFVDESYEQIRGLYEQGQELYKTLKNQIFERDTIQRKFNQYLNWMWGAVTDEATAAYQSALDTANAAVAATQAAYDSIQEQIGSLQDAMKDTYSMAMEELKKLPLMSTINEFLGFCGVAFDDLLKSYENAITGAQSLYKNFIDSSRSFKDHCKVIYNQICTLALSKVTQYVNKLLSLIGLAINFGSISVCVPVLKY</sequence>
<name>A0A0K1LPZ8_9CAUD</name>
<dbReference type="Proteomes" id="UP000203408">
    <property type="component" value="Segment"/>
</dbReference>
<keyword evidence="2" id="KW-1185">Reference proteome</keyword>
<evidence type="ECO:0000313" key="2">
    <source>
        <dbReference type="Proteomes" id="UP000203408"/>
    </source>
</evidence>
<protein>
    <submittedName>
        <fullName evidence="1">Uncharacterized protein</fullName>
    </submittedName>
</protein>
<gene>
    <name evidence="1" type="ORF">CPT_Matisse200</name>
</gene>
<dbReference type="GeneID" id="26613383"/>
<dbReference type="RefSeq" id="YP_009194444.1">
    <property type="nucleotide sequence ID" value="NC_028750.1"/>
</dbReference>
<evidence type="ECO:0000313" key="1">
    <source>
        <dbReference type="EMBL" id="AKU44504.1"/>
    </source>
</evidence>
<dbReference type="EMBL" id="KT001918">
    <property type="protein sequence ID" value="AKU44504.1"/>
    <property type="molecule type" value="Genomic_DNA"/>
</dbReference>
<reference evidence="1 2" key="1">
    <citation type="journal article" date="2015" name="Genome Announc.">
        <title>Complete Genome Sequence of Carbapenemase-Producing Klebsiella pneumoniae Myophage Matisse.</title>
        <authorList>
            <person name="Provasek V.E."/>
            <person name="Lessor L.E."/>
            <person name="Cahill J.L."/>
            <person name="Rasche E.S."/>
            <person name="Kuty Everett G.F."/>
        </authorList>
    </citation>
    <scope>NUCLEOTIDE SEQUENCE [LARGE SCALE GENOMIC DNA]</scope>
</reference>
<organism evidence="1 2">
    <name type="scientific">Klebsiella phage Matisse</name>
    <dbReference type="NCBI Taxonomy" id="1675607"/>
    <lineage>
        <taxon>Viruses</taxon>
        <taxon>Duplodnaviria</taxon>
        <taxon>Heunggongvirae</taxon>
        <taxon>Uroviricota</taxon>
        <taxon>Caudoviricetes</taxon>
        <taxon>Pantevenvirales</taxon>
        <taxon>Straboviridae</taxon>
        <taxon>Slopekvirus</taxon>
        <taxon>Slopekvirus matisse</taxon>
    </lineage>
</organism>
<dbReference type="KEGG" id="vg:26613383"/>
<accession>A0A0K1LPZ8</accession>